<accession>A0ABR1TLS5</accession>
<evidence type="ECO:0000256" key="1">
    <source>
        <dbReference type="ARBA" id="ARBA00007357"/>
    </source>
</evidence>
<reference evidence="3 4" key="1">
    <citation type="submission" date="2023-01" db="EMBL/GenBank/DDBJ databases">
        <title>Analysis of 21 Apiospora genomes using comparative genomics revels a genus with tremendous synthesis potential of carbohydrate active enzymes and secondary metabolites.</title>
        <authorList>
            <person name="Sorensen T."/>
        </authorList>
    </citation>
    <scope>NUCLEOTIDE SEQUENCE [LARGE SCALE GENOMIC DNA]</scope>
    <source>
        <strain evidence="3 4">CBS 83171</strain>
    </source>
</reference>
<sequence length="316" mass="35025">MMFPAQEYTGTLSEIASLNRETLRSIVEGPYPQANASIPEDEENFDKLVLSYEACMDTKSDNTSGIVGLAEITSKIAQLFPVDDADYRLSKALAIAHSWISNAQYVKESNQIVVPAAMSQPPLSWPGAPRYLSYGSSGYVQAHELTHGLDTNLGLQWDQDARYRRWWDNASAAAFEERALCFVDEFSRMPVLQDDGTPLRGEDGNPVYVNGTVTVAENVADSGGLNLAYDAWRKLEDASPSPQLPGLEGFTNDQLFFLAFGQTWCQKIPRDILLSGNILENPHSPPFTRILGTTANAKPFRDAFQCKKQETACELW</sequence>
<proteinExistence type="inferred from homology"/>
<name>A0ABR1TLS5_9PEZI</name>
<dbReference type="Pfam" id="PF01431">
    <property type="entry name" value="Peptidase_M13"/>
    <property type="match status" value="1"/>
</dbReference>
<dbReference type="PANTHER" id="PTHR11733">
    <property type="entry name" value="ZINC METALLOPROTEASE FAMILY M13 NEPRILYSIN-RELATED"/>
    <property type="match status" value="1"/>
</dbReference>
<dbReference type="InterPro" id="IPR000718">
    <property type="entry name" value="Peptidase_M13"/>
</dbReference>
<dbReference type="PRINTS" id="PR00786">
    <property type="entry name" value="NEPRILYSIN"/>
</dbReference>
<dbReference type="InterPro" id="IPR018497">
    <property type="entry name" value="Peptidase_M13_C"/>
</dbReference>
<dbReference type="PROSITE" id="PS51885">
    <property type="entry name" value="NEPRILYSIN"/>
    <property type="match status" value="1"/>
</dbReference>
<evidence type="ECO:0000313" key="4">
    <source>
        <dbReference type="Proteomes" id="UP001446871"/>
    </source>
</evidence>
<evidence type="ECO:0000313" key="3">
    <source>
        <dbReference type="EMBL" id="KAK8046880.1"/>
    </source>
</evidence>
<keyword evidence="4" id="KW-1185">Reference proteome</keyword>
<comment type="caution">
    <text evidence="3">The sequence shown here is derived from an EMBL/GenBank/DDBJ whole genome shotgun (WGS) entry which is preliminary data.</text>
</comment>
<dbReference type="EMBL" id="JAQQWM010000009">
    <property type="protein sequence ID" value="KAK8046880.1"/>
    <property type="molecule type" value="Genomic_DNA"/>
</dbReference>
<evidence type="ECO:0000259" key="2">
    <source>
        <dbReference type="Pfam" id="PF01431"/>
    </source>
</evidence>
<protein>
    <submittedName>
        <fullName evidence="3">Zincin</fullName>
    </submittedName>
</protein>
<organism evidence="3 4">
    <name type="scientific">Apiospora saccharicola</name>
    <dbReference type="NCBI Taxonomy" id="335842"/>
    <lineage>
        <taxon>Eukaryota</taxon>
        <taxon>Fungi</taxon>
        <taxon>Dikarya</taxon>
        <taxon>Ascomycota</taxon>
        <taxon>Pezizomycotina</taxon>
        <taxon>Sordariomycetes</taxon>
        <taxon>Xylariomycetidae</taxon>
        <taxon>Amphisphaeriales</taxon>
        <taxon>Apiosporaceae</taxon>
        <taxon>Apiospora</taxon>
    </lineage>
</organism>
<dbReference type="InterPro" id="IPR024079">
    <property type="entry name" value="MetalloPept_cat_dom_sf"/>
</dbReference>
<dbReference type="Gene3D" id="3.40.390.10">
    <property type="entry name" value="Collagenase (Catalytic Domain)"/>
    <property type="match status" value="1"/>
</dbReference>
<gene>
    <name evidence="3" type="ORF">PG996_014944</name>
</gene>
<dbReference type="SUPFAM" id="SSF55486">
    <property type="entry name" value="Metalloproteases ('zincins'), catalytic domain"/>
    <property type="match status" value="1"/>
</dbReference>
<dbReference type="Proteomes" id="UP001446871">
    <property type="component" value="Unassembled WGS sequence"/>
</dbReference>
<dbReference type="PANTHER" id="PTHR11733:SF167">
    <property type="entry name" value="FI17812P1-RELATED"/>
    <property type="match status" value="1"/>
</dbReference>
<feature type="domain" description="Peptidase M13 C-terminal" evidence="2">
    <location>
        <begin position="102"/>
        <end position="310"/>
    </location>
</feature>
<comment type="similarity">
    <text evidence="1">Belongs to the peptidase M13 family.</text>
</comment>